<feature type="domain" description="HTH gntR-type" evidence="4">
    <location>
        <begin position="1"/>
        <end position="68"/>
    </location>
</feature>
<comment type="caution">
    <text evidence="5">The sequence shown here is derived from an EMBL/GenBank/DDBJ whole genome shotgun (WGS) entry which is preliminary data.</text>
</comment>
<dbReference type="RefSeq" id="WP_109663837.1">
    <property type="nucleotide sequence ID" value="NZ_QGGW01000001.1"/>
</dbReference>
<organism evidence="5 6">
    <name type="scientific">Roseicyclus mahoneyensis</name>
    <dbReference type="NCBI Taxonomy" id="164332"/>
    <lineage>
        <taxon>Bacteria</taxon>
        <taxon>Pseudomonadati</taxon>
        <taxon>Pseudomonadota</taxon>
        <taxon>Alphaproteobacteria</taxon>
        <taxon>Rhodobacterales</taxon>
        <taxon>Roseobacteraceae</taxon>
        <taxon>Roseicyclus</taxon>
    </lineage>
</organism>
<evidence type="ECO:0000256" key="3">
    <source>
        <dbReference type="ARBA" id="ARBA00023163"/>
    </source>
</evidence>
<keyword evidence="1" id="KW-0805">Transcription regulation</keyword>
<dbReference type="AlphaFoldDB" id="A0A316GMY4"/>
<name>A0A316GMY4_9RHOB</name>
<reference evidence="5 6" key="1">
    <citation type="submission" date="2018-05" db="EMBL/GenBank/DDBJ databases">
        <title>Genomic Encyclopedia of Type Strains, Phase IV (KMG-IV): sequencing the most valuable type-strain genomes for metagenomic binning, comparative biology and taxonomic classification.</title>
        <authorList>
            <person name="Goeker M."/>
        </authorList>
    </citation>
    <scope>NUCLEOTIDE SEQUENCE [LARGE SCALE GENOMIC DNA]</scope>
    <source>
        <strain evidence="5 6">DSM 16097</strain>
    </source>
</reference>
<keyword evidence="3" id="KW-0804">Transcription</keyword>
<evidence type="ECO:0000313" key="5">
    <source>
        <dbReference type="EMBL" id="PWK61988.1"/>
    </source>
</evidence>
<evidence type="ECO:0000256" key="1">
    <source>
        <dbReference type="ARBA" id="ARBA00023015"/>
    </source>
</evidence>
<dbReference type="InterPro" id="IPR000524">
    <property type="entry name" value="Tscrpt_reg_HTH_GntR"/>
</dbReference>
<gene>
    <name evidence="5" type="ORF">C7455_10113</name>
</gene>
<dbReference type="InterPro" id="IPR036390">
    <property type="entry name" value="WH_DNA-bd_sf"/>
</dbReference>
<dbReference type="PROSITE" id="PS50949">
    <property type="entry name" value="HTH_GNTR"/>
    <property type="match status" value="1"/>
</dbReference>
<dbReference type="PANTHER" id="PTHR43537:SF5">
    <property type="entry name" value="UXU OPERON TRANSCRIPTIONAL REGULATOR"/>
    <property type="match status" value="1"/>
</dbReference>
<dbReference type="EMBL" id="QGGW01000001">
    <property type="protein sequence ID" value="PWK61988.1"/>
    <property type="molecule type" value="Genomic_DNA"/>
</dbReference>
<dbReference type="OrthoDB" id="7618373at2"/>
<evidence type="ECO:0000256" key="2">
    <source>
        <dbReference type="ARBA" id="ARBA00023125"/>
    </source>
</evidence>
<dbReference type="SMART" id="SM00345">
    <property type="entry name" value="HTH_GNTR"/>
    <property type="match status" value="1"/>
</dbReference>
<dbReference type="InterPro" id="IPR036388">
    <property type="entry name" value="WH-like_DNA-bd_sf"/>
</dbReference>
<keyword evidence="2 5" id="KW-0238">DNA-binding</keyword>
<evidence type="ECO:0000259" key="4">
    <source>
        <dbReference type="PROSITE" id="PS50949"/>
    </source>
</evidence>
<dbReference type="GO" id="GO:0003700">
    <property type="term" value="F:DNA-binding transcription factor activity"/>
    <property type="evidence" value="ECO:0007669"/>
    <property type="project" value="InterPro"/>
</dbReference>
<dbReference type="Pfam" id="PF00392">
    <property type="entry name" value="GntR"/>
    <property type="match status" value="1"/>
</dbReference>
<dbReference type="PANTHER" id="PTHR43537">
    <property type="entry name" value="TRANSCRIPTIONAL REGULATOR, GNTR FAMILY"/>
    <property type="match status" value="1"/>
</dbReference>
<accession>A0A316GMY4</accession>
<dbReference type="SUPFAM" id="SSF46785">
    <property type="entry name" value="Winged helix' DNA-binding domain"/>
    <property type="match status" value="1"/>
</dbReference>
<dbReference type="Gene3D" id="1.10.10.10">
    <property type="entry name" value="Winged helix-like DNA-binding domain superfamily/Winged helix DNA-binding domain"/>
    <property type="match status" value="1"/>
</dbReference>
<keyword evidence="6" id="KW-1185">Reference proteome</keyword>
<proteinExistence type="predicted"/>
<dbReference type="GO" id="GO:0003677">
    <property type="term" value="F:DNA binding"/>
    <property type="evidence" value="ECO:0007669"/>
    <property type="project" value="UniProtKB-KW"/>
</dbReference>
<protein>
    <submittedName>
        <fullName evidence="5">DNA-binding GntR family transcriptional regulator</fullName>
    </submittedName>
</protein>
<sequence>MSRLDDIAQALRLRICLMDAANTHILYENSLAEEFGVSRTPVRQVLQRLAYEHQVETRTGIGTVVPPLDPDGAAQDFLTLAGTLELAAQTAAAPFDAVACDLLAQLETLVAPVAPAQPMEAAAIFALNSWLIAFARRLNPEPIMADAAASLHWRALRRLLQQDGARHKIAQGGILDGLCRTLLVQTDARAALQMMALAMRDLGKLSLSGN</sequence>
<evidence type="ECO:0000313" key="6">
    <source>
        <dbReference type="Proteomes" id="UP000245708"/>
    </source>
</evidence>
<dbReference type="Proteomes" id="UP000245708">
    <property type="component" value="Unassembled WGS sequence"/>
</dbReference>